<evidence type="ECO:0000256" key="2">
    <source>
        <dbReference type="ARBA" id="ARBA00006228"/>
    </source>
</evidence>
<evidence type="ECO:0000313" key="8">
    <source>
        <dbReference type="EMBL" id="MDU9003957.1"/>
    </source>
</evidence>
<evidence type="ECO:0000256" key="1">
    <source>
        <dbReference type="ARBA" id="ARBA00004651"/>
    </source>
</evidence>
<dbReference type="PANTHER" id="PTHR34584">
    <property type="entry name" value="NA(+)/H(+) ANTIPORTER SUBUNIT E1"/>
    <property type="match status" value="1"/>
</dbReference>
<proteinExistence type="inferred from homology"/>
<gene>
    <name evidence="8" type="ORF">QO231_08830</name>
</gene>
<protein>
    <submittedName>
        <fullName evidence="8">Na+/H+ antiporter subunit E</fullName>
    </submittedName>
</protein>
<accession>A0ABU3VCR8</accession>
<evidence type="ECO:0000256" key="6">
    <source>
        <dbReference type="ARBA" id="ARBA00023136"/>
    </source>
</evidence>
<name>A0ABU3VCR8_9RHOB</name>
<dbReference type="EMBL" id="JASMWN010000005">
    <property type="protein sequence ID" value="MDU9003957.1"/>
    <property type="molecule type" value="Genomic_DNA"/>
</dbReference>
<feature type="transmembrane region" description="Helical" evidence="7">
    <location>
        <begin position="12"/>
        <end position="39"/>
    </location>
</feature>
<keyword evidence="5 7" id="KW-1133">Transmembrane helix</keyword>
<comment type="similarity">
    <text evidence="2">Belongs to the CPA3 antiporters (TC 2.A.63) subunit E family.</text>
</comment>
<dbReference type="Pfam" id="PF01899">
    <property type="entry name" value="MNHE"/>
    <property type="match status" value="1"/>
</dbReference>
<sequence>MRLIGTAIFLSVLWLLMSGLFKPMILAFGVVSVLLVVYVLHRMDRVDEDRVALPLGPFATVGYFFWLLVEIAKANWAVTKIVLSPKMPITQHLFSVPYTQKSDVAQVIFANSITLTPGTLTVETDLGYFLVHALDYSPDDIAALADMDAHVTAIETGRAG</sequence>
<dbReference type="RefSeq" id="WP_316775234.1">
    <property type="nucleotide sequence ID" value="NZ_JASMWN010000005.1"/>
</dbReference>
<feature type="transmembrane region" description="Helical" evidence="7">
    <location>
        <begin position="51"/>
        <end position="69"/>
    </location>
</feature>
<dbReference type="InterPro" id="IPR002758">
    <property type="entry name" value="Cation_antiport_E"/>
</dbReference>
<dbReference type="Proteomes" id="UP001255416">
    <property type="component" value="Unassembled WGS sequence"/>
</dbReference>
<keyword evidence="9" id="KW-1185">Reference proteome</keyword>
<evidence type="ECO:0000256" key="3">
    <source>
        <dbReference type="ARBA" id="ARBA00022475"/>
    </source>
</evidence>
<dbReference type="PANTHER" id="PTHR34584:SF1">
    <property type="entry name" value="NA(+)_H(+) ANTIPORTER SUBUNIT E1"/>
    <property type="match status" value="1"/>
</dbReference>
<evidence type="ECO:0000313" key="9">
    <source>
        <dbReference type="Proteomes" id="UP001255416"/>
    </source>
</evidence>
<comment type="subcellular location">
    <subcellularLocation>
        <location evidence="1">Cell membrane</location>
        <topology evidence="1">Multi-pass membrane protein</topology>
    </subcellularLocation>
</comment>
<keyword evidence="3" id="KW-1003">Cell membrane</keyword>
<keyword evidence="6 7" id="KW-0472">Membrane</keyword>
<evidence type="ECO:0000256" key="5">
    <source>
        <dbReference type="ARBA" id="ARBA00022989"/>
    </source>
</evidence>
<keyword evidence="4 7" id="KW-0812">Transmembrane</keyword>
<comment type="caution">
    <text evidence="8">The sequence shown here is derived from an EMBL/GenBank/DDBJ whole genome shotgun (WGS) entry which is preliminary data.</text>
</comment>
<evidence type="ECO:0000256" key="7">
    <source>
        <dbReference type="SAM" id="Phobius"/>
    </source>
</evidence>
<organism evidence="8 9">
    <name type="scientific">Sedimentitalea todarodis</name>
    <dbReference type="NCBI Taxonomy" id="1631240"/>
    <lineage>
        <taxon>Bacteria</taxon>
        <taxon>Pseudomonadati</taxon>
        <taxon>Pseudomonadota</taxon>
        <taxon>Alphaproteobacteria</taxon>
        <taxon>Rhodobacterales</taxon>
        <taxon>Paracoccaceae</taxon>
        <taxon>Sedimentitalea</taxon>
    </lineage>
</organism>
<reference evidence="9" key="1">
    <citation type="submission" date="2023-05" db="EMBL/GenBank/DDBJ databases">
        <title>Sedimentitalea sp. nov. JM2-8.</title>
        <authorList>
            <person name="Huang J."/>
        </authorList>
    </citation>
    <scope>NUCLEOTIDE SEQUENCE [LARGE SCALE GENOMIC DNA]</scope>
    <source>
        <strain evidence="9">KHS03</strain>
    </source>
</reference>
<evidence type="ECO:0000256" key="4">
    <source>
        <dbReference type="ARBA" id="ARBA00022692"/>
    </source>
</evidence>
<dbReference type="PIRSF" id="PIRSF019239">
    <property type="entry name" value="MrpE"/>
    <property type="match status" value="1"/>
</dbReference>